<evidence type="ECO:0000313" key="2">
    <source>
        <dbReference type="EMBL" id="CAE0060845.1"/>
    </source>
</evidence>
<gene>
    <name evidence="1" type="ORF">RMAR00112_LOCUS28910</name>
    <name evidence="2" type="ORF">RMAR00112_LOCUS28911</name>
</gene>
<proteinExistence type="predicted"/>
<organism evidence="1">
    <name type="scientific">Rhodosorus marinus</name>
    <dbReference type="NCBI Taxonomy" id="101924"/>
    <lineage>
        <taxon>Eukaryota</taxon>
        <taxon>Rhodophyta</taxon>
        <taxon>Stylonematophyceae</taxon>
        <taxon>Stylonematales</taxon>
        <taxon>Stylonemataceae</taxon>
        <taxon>Rhodosorus</taxon>
    </lineage>
</organism>
<dbReference type="AlphaFoldDB" id="A0A7S3EMA3"/>
<dbReference type="EMBL" id="HBHW01037596">
    <property type="protein sequence ID" value="CAE0060845.1"/>
    <property type="molecule type" value="Transcribed_RNA"/>
</dbReference>
<sequence>MKSVFQLYSCCVRAKPQVGHFKGLGTRAKPAKYAIQRQSGPDNTPKMRAPYLDMASRVMESWRVSEIVPDLRTSSSSFVLTSEFAALCRSFSWSTNRPEIAFFSKSISV</sequence>
<name>A0A7S3EMA3_9RHOD</name>
<accession>A0A7S3EMA3</accession>
<dbReference type="EMBL" id="HBHW01037595">
    <property type="protein sequence ID" value="CAE0060844.1"/>
    <property type="molecule type" value="Transcribed_RNA"/>
</dbReference>
<reference evidence="1" key="1">
    <citation type="submission" date="2021-01" db="EMBL/GenBank/DDBJ databases">
        <authorList>
            <person name="Corre E."/>
            <person name="Pelletier E."/>
            <person name="Niang G."/>
            <person name="Scheremetjew M."/>
            <person name="Finn R."/>
            <person name="Kale V."/>
            <person name="Holt S."/>
            <person name="Cochrane G."/>
            <person name="Meng A."/>
            <person name="Brown T."/>
            <person name="Cohen L."/>
        </authorList>
    </citation>
    <scope>NUCLEOTIDE SEQUENCE</scope>
    <source>
        <strain evidence="1">CCMP 769</strain>
    </source>
</reference>
<evidence type="ECO:0000313" key="1">
    <source>
        <dbReference type="EMBL" id="CAE0060844.1"/>
    </source>
</evidence>
<protein>
    <submittedName>
        <fullName evidence="1">Uncharacterized protein</fullName>
    </submittedName>
</protein>